<dbReference type="InterPro" id="IPR011929">
    <property type="entry name" value="Phage_pept_NlpC/P60"/>
</dbReference>
<evidence type="ECO:0000256" key="3">
    <source>
        <dbReference type="ARBA" id="ARBA00022801"/>
    </source>
</evidence>
<dbReference type="AlphaFoldDB" id="A0A1H8GAI2"/>
<dbReference type="PROSITE" id="PS51935">
    <property type="entry name" value="NLPC_P60"/>
    <property type="match status" value="1"/>
</dbReference>
<dbReference type="NCBIfam" id="TIGR02219">
    <property type="entry name" value="phage_NlpC_fam"/>
    <property type="match status" value="1"/>
</dbReference>
<sequence>MAEDVVTLARRWIGTPYVHQASRIGAGCDCLGLIRGIWREHHGCEPELPPPYSADWGECGGRELLHQAALRHLLPVAPEAALAGGQVLLFRMRSGSVAKHLGIVARVEGGPSFIHAYNRRGVVESPLSAPWRLRIAARFEFP</sequence>
<evidence type="ECO:0000256" key="2">
    <source>
        <dbReference type="ARBA" id="ARBA00022670"/>
    </source>
</evidence>
<dbReference type="Proteomes" id="UP000199054">
    <property type="component" value="Unassembled WGS sequence"/>
</dbReference>
<evidence type="ECO:0000256" key="4">
    <source>
        <dbReference type="ARBA" id="ARBA00022807"/>
    </source>
</evidence>
<protein>
    <submittedName>
        <fullName evidence="6">Putative phage cell wall peptidase, NlpC/P60 family</fullName>
    </submittedName>
</protein>
<dbReference type="OrthoDB" id="6058745at2"/>
<dbReference type="InterPro" id="IPR000064">
    <property type="entry name" value="NLP_P60_dom"/>
</dbReference>
<proteinExistence type="inferred from homology"/>
<comment type="similarity">
    <text evidence="1">Belongs to the peptidase C40 family.</text>
</comment>
<dbReference type="GO" id="GO:0006508">
    <property type="term" value="P:proteolysis"/>
    <property type="evidence" value="ECO:0007669"/>
    <property type="project" value="UniProtKB-KW"/>
</dbReference>
<dbReference type="SUPFAM" id="SSF54001">
    <property type="entry name" value="Cysteine proteinases"/>
    <property type="match status" value="1"/>
</dbReference>
<dbReference type="STRING" id="34002.SAMN04489859_100687"/>
<dbReference type="InterPro" id="IPR038765">
    <property type="entry name" value="Papain-like_cys_pep_sf"/>
</dbReference>
<name>A0A1H8GAI2_9RHOB</name>
<evidence type="ECO:0000259" key="5">
    <source>
        <dbReference type="PROSITE" id="PS51935"/>
    </source>
</evidence>
<keyword evidence="3" id="KW-0378">Hydrolase</keyword>
<keyword evidence="2" id="KW-0645">Protease</keyword>
<evidence type="ECO:0000256" key="1">
    <source>
        <dbReference type="ARBA" id="ARBA00007074"/>
    </source>
</evidence>
<dbReference type="EMBL" id="FODE01000006">
    <property type="protein sequence ID" value="SEN41046.1"/>
    <property type="molecule type" value="Genomic_DNA"/>
</dbReference>
<keyword evidence="4" id="KW-0788">Thiol protease</keyword>
<evidence type="ECO:0000313" key="7">
    <source>
        <dbReference type="Proteomes" id="UP000199054"/>
    </source>
</evidence>
<accession>A0A1H8GAI2</accession>
<organism evidence="6 7">
    <name type="scientific">Paracoccus alcaliphilus</name>
    <dbReference type="NCBI Taxonomy" id="34002"/>
    <lineage>
        <taxon>Bacteria</taxon>
        <taxon>Pseudomonadati</taxon>
        <taxon>Pseudomonadota</taxon>
        <taxon>Alphaproteobacteria</taxon>
        <taxon>Rhodobacterales</taxon>
        <taxon>Paracoccaceae</taxon>
        <taxon>Paracoccus</taxon>
    </lineage>
</organism>
<reference evidence="6 7" key="1">
    <citation type="submission" date="2016-10" db="EMBL/GenBank/DDBJ databases">
        <authorList>
            <person name="de Groot N.N."/>
        </authorList>
    </citation>
    <scope>NUCLEOTIDE SEQUENCE [LARGE SCALE GENOMIC DNA]</scope>
    <source>
        <strain evidence="6 7">DSM 8512</strain>
    </source>
</reference>
<dbReference type="GO" id="GO:0008234">
    <property type="term" value="F:cysteine-type peptidase activity"/>
    <property type="evidence" value="ECO:0007669"/>
    <property type="project" value="UniProtKB-KW"/>
</dbReference>
<dbReference type="RefSeq" id="WP_090610992.1">
    <property type="nucleotide sequence ID" value="NZ_CP067124.1"/>
</dbReference>
<gene>
    <name evidence="6" type="ORF">SAMN04489859_100687</name>
</gene>
<dbReference type="Gene3D" id="3.90.1720.10">
    <property type="entry name" value="endopeptidase domain like (from Nostoc punctiforme)"/>
    <property type="match status" value="1"/>
</dbReference>
<feature type="domain" description="NlpC/P60" evidence="5">
    <location>
        <begin position="1"/>
        <end position="142"/>
    </location>
</feature>
<evidence type="ECO:0000313" key="6">
    <source>
        <dbReference type="EMBL" id="SEN41046.1"/>
    </source>
</evidence>
<keyword evidence="7" id="KW-1185">Reference proteome</keyword>